<organism evidence="1 2">
    <name type="scientific">Rosa chinensis</name>
    <name type="common">China rose</name>
    <dbReference type="NCBI Taxonomy" id="74649"/>
    <lineage>
        <taxon>Eukaryota</taxon>
        <taxon>Viridiplantae</taxon>
        <taxon>Streptophyta</taxon>
        <taxon>Embryophyta</taxon>
        <taxon>Tracheophyta</taxon>
        <taxon>Spermatophyta</taxon>
        <taxon>Magnoliopsida</taxon>
        <taxon>eudicotyledons</taxon>
        <taxon>Gunneridae</taxon>
        <taxon>Pentapetalae</taxon>
        <taxon>rosids</taxon>
        <taxon>fabids</taxon>
        <taxon>Rosales</taxon>
        <taxon>Rosaceae</taxon>
        <taxon>Rosoideae</taxon>
        <taxon>Rosoideae incertae sedis</taxon>
        <taxon>Rosa</taxon>
    </lineage>
</organism>
<sequence length="116" mass="12905">MAPSELVSGVARSPWTEKVAAMRFIDSFFYGFRIWILGGWDALVLQSKDGFPVRRRLESQSCWHNRRAVGAGDAEATAASRARRWRLTQMGLVSRSDLAKVLGLLEDKSETFGSVG</sequence>
<proteinExistence type="predicted"/>
<dbReference type="AlphaFoldDB" id="A0A2P6Q736"/>
<reference evidence="1 2" key="1">
    <citation type="journal article" date="2018" name="Nat. Genet.">
        <title>The Rosa genome provides new insights in the design of modern roses.</title>
        <authorList>
            <person name="Bendahmane M."/>
        </authorList>
    </citation>
    <scope>NUCLEOTIDE SEQUENCE [LARGE SCALE GENOMIC DNA]</scope>
    <source>
        <strain evidence="2">cv. Old Blush</strain>
    </source>
</reference>
<dbReference type="Proteomes" id="UP000238479">
    <property type="component" value="Chromosome 5"/>
</dbReference>
<gene>
    <name evidence="1" type="ORF">RchiOBHm_Chr5g0019661</name>
</gene>
<protein>
    <submittedName>
        <fullName evidence="1">Uncharacterized protein</fullName>
    </submittedName>
</protein>
<dbReference type="Gramene" id="PRQ29979">
    <property type="protein sequence ID" value="PRQ29979"/>
    <property type="gene ID" value="RchiOBHm_Chr5g0019661"/>
</dbReference>
<comment type="caution">
    <text evidence="1">The sequence shown here is derived from an EMBL/GenBank/DDBJ whole genome shotgun (WGS) entry which is preliminary data.</text>
</comment>
<dbReference type="EMBL" id="PDCK01000043">
    <property type="protein sequence ID" value="PRQ29979.1"/>
    <property type="molecule type" value="Genomic_DNA"/>
</dbReference>
<evidence type="ECO:0000313" key="1">
    <source>
        <dbReference type="EMBL" id="PRQ29979.1"/>
    </source>
</evidence>
<keyword evidence="2" id="KW-1185">Reference proteome</keyword>
<evidence type="ECO:0000313" key="2">
    <source>
        <dbReference type="Proteomes" id="UP000238479"/>
    </source>
</evidence>
<name>A0A2P6Q736_ROSCH</name>
<accession>A0A2P6Q736</accession>